<dbReference type="GO" id="GO:0003700">
    <property type="term" value="F:DNA-binding transcription factor activity"/>
    <property type="evidence" value="ECO:0007669"/>
    <property type="project" value="InterPro"/>
</dbReference>
<dbReference type="EMBL" id="MRWD01000002">
    <property type="protein sequence ID" value="ORJ23083.1"/>
    <property type="molecule type" value="Genomic_DNA"/>
</dbReference>
<reference evidence="7 8" key="2">
    <citation type="journal article" date="2017" name="Int. J. Syst. Evol. Microbiol.">
        <title>Rouxiella badensis sp. nov. and Rouxiella silvae sp. nov. isolated from peat bog soil in Germany and emendation of the genus description.</title>
        <authorList>
            <person name="Le Fleche-Mateos A."/>
            <person name="Kugler J.H."/>
            <person name="Hansen S.H."/>
            <person name="Syldatk C."/>
            <person name="Hausmann R."/>
            <person name="Lomprez F."/>
            <person name="Vandenbogaert M."/>
            <person name="Manuguerra J.C."/>
            <person name="Grimont P.A."/>
        </authorList>
    </citation>
    <scope>NUCLEOTIDE SEQUENCE [LARGE SCALE GENOMIC DNA]</scope>
    <source>
        <strain evidence="7 8">213</strain>
    </source>
</reference>
<dbReference type="Gene3D" id="3.40.190.290">
    <property type="match status" value="1"/>
</dbReference>
<dbReference type="InterPro" id="IPR036390">
    <property type="entry name" value="WH_DNA-bd_sf"/>
</dbReference>
<dbReference type="SUPFAM" id="SSF53850">
    <property type="entry name" value="Periplasmic binding protein-like II"/>
    <property type="match status" value="1"/>
</dbReference>
<dbReference type="PANTHER" id="PTHR30537:SF3">
    <property type="entry name" value="TRANSCRIPTIONAL REGULATORY PROTEIN"/>
    <property type="match status" value="1"/>
</dbReference>
<reference evidence="7" key="1">
    <citation type="submission" date="2016-12" db="EMBL/GenBank/DDBJ databases">
        <authorList>
            <person name="Le Fleche-Mateos A."/>
        </authorList>
    </citation>
    <scope>NUCLEOTIDE SEQUENCE</scope>
    <source>
        <strain evidence="7">213</strain>
    </source>
</reference>
<dbReference type="EMBL" id="JADMKS010000010">
    <property type="protein sequence ID" value="MBF6639184.1"/>
    <property type="molecule type" value="Genomic_DNA"/>
</dbReference>
<dbReference type="AlphaFoldDB" id="A0AA40X6D5"/>
<comment type="similarity">
    <text evidence="1">Belongs to the LysR transcriptional regulatory family.</text>
</comment>
<keyword evidence="8" id="KW-1185">Reference proteome</keyword>
<dbReference type="Proteomes" id="UP000705283">
    <property type="component" value="Unassembled WGS sequence"/>
</dbReference>
<dbReference type="GO" id="GO:0006351">
    <property type="term" value="P:DNA-templated transcription"/>
    <property type="evidence" value="ECO:0007669"/>
    <property type="project" value="TreeGrafter"/>
</dbReference>
<organism evidence="6 9">
    <name type="scientific">Rouxiella silvae</name>
    <dbReference type="NCBI Taxonomy" id="1646373"/>
    <lineage>
        <taxon>Bacteria</taxon>
        <taxon>Pseudomonadati</taxon>
        <taxon>Pseudomonadota</taxon>
        <taxon>Gammaproteobacteria</taxon>
        <taxon>Enterobacterales</taxon>
        <taxon>Yersiniaceae</taxon>
        <taxon>Rouxiella</taxon>
    </lineage>
</organism>
<keyword evidence="3" id="KW-0238">DNA-binding</keyword>
<evidence type="ECO:0000313" key="6">
    <source>
        <dbReference type="EMBL" id="MBF6639184.1"/>
    </source>
</evidence>
<dbReference type="PANTHER" id="PTHR30537">
    <property type="entry name" value="HTH-TYPE TRANSCRIPTIONAL REGULATOR"/>
    <property type="match status" value="1"/>
</dbReference>
<keyword evidence="2" id="KW-0805">Transcription regulation</keyword>
<dbReference type="GO" id="GO:0043565">
    <property type="term" value="F:sequence-specific DNA binding"/>
    <property type="evidence" value="ECO:0007669"/>
    <property type="project" value="TreeGrafter"/>
</dbReference>
<protein>
    <submittedName>
        <fullName evidence="6">LysR family transcriptional regulator</fullName>
    </submittedName>
</protein>
<dbReference type="InterPro" id="IPR058163">
    <property type="entry name" value="LysR-type_TF_proteobact-type"/>
</dbReference>
<dbReference type="Gene3D" id="1.10.10.10">
    <property type="entry name" value="Winged helix-like DNA-binding domain superfamily/Winged helix DNA-binding domain"/>
    <property type="match status" value="1"/>
</dbReference>
<keyword evidence="4" id="KW-0804">Transcription</keyword>
<reference evidence="6" key="3">
    <citation type="submission" date="2020-11" db="EMBL/GenBank/DDBJ databases">
        <authorList>
            <person name="Lee S.D."/>
        </authorList>
    </citation>
    <scope>NUCLEOTIDE SEQUENCE</scope>
    <source>
        <strain evidence="6">SAP-2</strain>
    </source>
</reference>
<dbReference type="Proteomes" id="UP000192722">
    <property type="component" value="Unassembled WGS sequence"/>
</dbReference>
<sequence>MNWDDARFFLALARCGTLRKAAGQLLVDQATVGRRITALEETLGSKLFIRTPKNFSLSPLGDELLPDVIKMENAMLAISRKASNGDDSMGGNVSIATTDSMAEVFVIPALKKLREQYPEITVTLLTSVNISDISYRSADMAIRGARPEEKTLIIKRLATIEMGLYTTEEYIQKKGMPIEGTQLQGHDLLMFPRDLVPRHWDNFCGESLVSPNVVLQSNSQILLRSATAHGLGIGLLSSFMADKDPKLIRVFPQSRDWVDIWLVLHPDLKRSARIRAVIKTLEVEFSKQHA</sequence>
<evidence type="ECO:0000256" key="4">
    <source>
        <dbReference type="ARBA" id="ARBA00023163"/>
    </source>
</evidence>
<dbReference type="SUPFAM" id="SSF46785">
    <property type="entry name" value="Winged helix' DNA-binding domain"/>
    <property type="match status" value="1"/>
</dbReference>
<evidence type="ECO:0000313" key="8">
    <source>
        <dbReference type="Proteomes" id="UP000192722"/>
    </source>
</evidence>
<gene>
    <name evidence="7" type="ORF">BS639_01670</name>
    <name evidence="6" type="ORF">ITX54_21215</name>
</gene>
<accession>A0AA40X6D5</accession>
<reference evidence="6" key="4">
    <citation type="submission" date="2022-09" db="EMBL/GenBank/DDBJ databases">
        <title>Rouxiella aceris sp. nov., isolated from tree sap and emended description of the genus Rhouxiella.</title>
        <authorList>
            <person name="Kim I.S."/>
        </authorList>
    </citation>
    <scope>NUCLEOTIDE SEQUENCE</scope>
    <source>
        <strain evidence="6">SAP-2</strain>
    </source>
</reference>
<evidence type="ECO:0000256" key="1">
    <source>
        <dbReference type="ARBA" id="ARBA00009437"/>
    </source>
</evidence>
<dbReference type="Pfam" id="PF03466">
    <property type="entry name" value="LysR_substrate"/>
    <property type="match status" value="1"/>
</dbReference>
<feature type="domain" description="HTH lysR-type" evidence="5">
    <location>
        <begin position="1"/>
        <end position="58"/>
    </location>
</feature>
<evidence type="ECO:0000256" key="3">
    <source>
        <dbReference type="ARBA" id="ARBA00023125"/>
    </source>
</evidence>
<dbReference type="Pfam" id="PF00126">
    <property type="entry name" value="HTH_1"/>
    <property type="match status" value="1"/>
</dbReference>
<evidence type="ECO:0000256" key="2">
    <source>
        <dbReference type="ARBA" id="ARBA00023015"/>
    </source>
</evidence>
<evidence type="ECO:0000313" key="9">
    <source>
        <dbReference type="Proteomes" id="UP000705283"/>
    </source>
</evidence>
<evidence type="ECO:0000259" key="5">
    <source>
        <dbReference type="PROSITE" id="PS50931"/>
    </source>
</evidence>
<dbReference type="InterPro" id="IPR000847">
    <property type="entry name" value="LysR_HTH_N"/>
</dbReference>
<dbReference type="PROSITE" id="PS50931">
    <property type="entry name" value="HTH_LYSR"/>
    <property type="match status" value="1"/>
</dbReference>
<dbReference type="RefSeq" id="WP_055783547.1">
    <property type="nucleotide sequence ID" value="NZ_CBCSCF010000006.1"/>
</dbReference>
<evidence type="ECO:0000313" key="7">
    <source>
        <dbReference type="EMBL" id="ORJ23083.1"/>
    </source>
</evidence>
<name>A0AA40X6D5_9GAMM</name>
<comment type="caution">
    <text evidence="6">The sequence shown here is derived from an EMBL/GenBank/DDBJ whole genome shotgun (WGS) entry which is preliminary data.</text>
</comment>
<dbReference type="InterPro" id="IPR005119">
    <property type="entry name" value="LysR_subst-bd"/>
</dbReference>
<dbReference type="InterPro" id="IPR036388">
    <property type="entry name" value="WH-like_DNA-bd_sf"/>
</dbReference>
<proteinExistence type="inferred from homology"/>